<sequence>MSKKKDPKHDEIVSGVFDNLIVAKEFFEMRLLHHIHNINYFPLKLLKWRSFVDIKFHIGHFIFN</sequence>
<evidence type="ECO:0000313" key="1">
    <source>
        <dbReference type="EMBL" id="XBG66691.1"/>
    </source>
</evidence>
<accession>A0AAU7C0D9</accession>
<dbReference type="AlphaFoldDB" id="A0AAU7C0D9"/>
<organism evidence="1">
    <name type="scientific">Rickettsia oklahomensis</name>
    <dbReference type="NCBI Taxonomy" id="3141789"/>
    <lineage>
        <taxon>Bacteria</taxon>
        <taxon>Pseudomonadati</taxon>
        <taxon>Pseudomonadota</taxon>
        <taxon>Alphaproteobacteria</taxon>
        <taxon>Rickettsiales</taxon>
        <taxon>Rickettsiaceae</taxon>
        <taxon>Rickettsieae</taxon>
        <taxon>Rickettsia</taxon>
        <taxon>belli group</taxon>
    </lineage>
</organism>
<gene>
    <name evidence="1" type="ORF">AAGW17_02290</name>
</gene>
<dbReference type="RefSeq" id="WP_347939316.1">
    <property type="nucleotide sequence ID" value="NZ_CP157197.1"/>
</dbReference>
<dbReference type="KEGG" id="rof:AAGW17_02290"/>
<reference evidence="1" key="1">
    <citation type="submission" date="2024-05" db="EMBL/GenBank/DDBJ databases">
        <title>Characterization of a novel Rickettsia species. (Rickettsia oklahomia sp. nov.) from Amblyomma americanum ticks.</title>
        <authorList>
            <person name="Korla P.K."/>
            <person name="Karounos M."/>
            <person name="Wilson J.M."/>
            <person name="Little S.E."/>
            <person name="Qurollo B.A."/>
        </authorList>
    </citation>
    <scope>NUCLEOTIDE SEQUENCE</scope>
    <source>
        <strain evidence="1">Oklahoma-10</strain>
    </source>
</reference>
<name>A0AAU7C0D9_9RICK</name>
<proteinExistence type="predicted"/>
<dbReference type="EMBL" id="CP157197">
    <property type="protein sequence ID" value="XBG66691.1"/>
    <property type="molecule type" value="Genomic_DNA"/>
</dbReference>
<protein>
    <submittedName>
        <fullName evidence="1">Uncharacterized protein</fullName>
    </submittedName>
</protein>